<dbReference type="RefSeq" id="WP_375520222.1">
    <property type="nucleotide sequence ID" value="NZ_JBHIRY010000009.1"/>
</dbReference>
<organism evidence="1 2">
    <name type="scientific">Paenibacillus medicaginis</name>
    <dbReference type="NCBI Taxonomy" id="1470560"/>
    <lineage>
        <taxon>Bacteria</taxon>
        <taxon>Bacillati</taxon>
        <taxon>Bacillota</taxon>
        <taxon>Bacilli</taxon>
        <taxon>Bacillales</taxon>
        <taxon>Paenibacillaceae</taxon>
        <taxon>Paenibacillus</taxon>
    </lineage>
</organism>
<proteinExistence type="predicted"/>
<keyword evidence="2" id="KW-1185">Reference proteome</keyword>
<evidence type="ECO:0000313" key="1">
    <source>
        <dbReference type="EMBL" id="MFB5761077.1"/>
    </source>
</evidence>
<gene>
    <name evidence="1" type="ORF">ACE5LO_11815</name>
</gene>
<dbReference type="EMBL" id="JBHIRY010000009">
    <property type="protein sequence ID" value="MFB5761077.1"/>
    <property type="molecule type" value="Genomic_DNA"/>
</dbReference>
<protein>
    <recommendedName>
        <fullName evidence="3">WYL domain-containing protein</fullName>
    </recommendedName>
</protein>
<comment type="caution">
    <text evidence="1">The sequence shown here is derived from an EMBL/GenBank/DDBJ whole genome shotgun (WGS) entry which is preliminary data.</text>
</comment>
<name>A0ABV5C0M2_9BACL</name>
<accession>A0ABV5C0M2</accession>
<sequence>MTSKYIGRIVEIVYMDQSGKLSQRRIEVHGLKNGLIRATCQYTGQPRTFREDNVLAWQPVSQTA</sequence>
<dbReference type="Proteomes" id="UP001580430">
    <property type="component" value="Unassembled WGS sequence"/>
</dbReference>
<evidence type="ECO:0008006" key="3">
    <source>
        <dbReference type="Google" id="ProtNLM"/>
    </source>
</evidence>
<evidence type="ECO:0000313" key="2">
    <source>
        <dbReference type="Proteomes" id="UP001580430"/>
    </source>
</evidence>
<reference evidence="1 2" key="1">
    <citation type="submission" date="2024-09" db="EMBL/GenBank/DDBJ databases">
        <title>Paenibacillus zeirhizospherea sp. nov., isolated from surface of the maize (Zea mays) roots in a horticulture field, Hungary.</title>
        <authorList>
            <person name="Marton D."/>
            <person name="Farkas M."/>
            <person name="Bedics A."/>
            <person name="Toth E."/>
            <person name="Tancsics A."/>
            <person name="Boka K."/>
            <person name="Marati G."/>
            <person name="Kriszt B."/>
            <person name="Cserhati M."/>
        </authorList>
    </citation>
    <scope>NUCLEOTIDE SEQUENCE [LARGE SCALE GENOMIC DNA]</scope>
    <source>
        <strain evidence="1 2">JCM 18446</strain>
    </source>
</reference>